<comment type="subcellular location">
    <subcellularLocation>
        <location evidence="2">Membrane</location>
    </subcellularLocation>
</comment>
<organism evidence="12 13">
    <name type="scientific">Aquilegia coerulea</name>
    <name type="common">Rocky mountain columbine</name>
    <dbReference type="NCBI Taxonomy" id="218851"/>
    <lineage>
        <taxon>Eukaryota</taxon>
        <taxon>Viridiplantae</taxon>
        <taxon>Streptophyta</taxon>
        <taxon>Embryophyta</taxon>
        <taxon>Tracheophyta</taxon>
        <taxon>Spermatophyta</taxon>
        <taxon>Magnoliopsida</taxon>
        <taxon>Ranunculales</taxon>
        <taxon>Ranunculaceae</taxon>
        <taxon>Thalictroideae</taxon>
        <taxon>Aquilegia</taxon>
    </lineage>
</organism>
<dbReference type="Proteomes" id="UP000230069">
    <property type="component" value="Unassembled WGS sequence"/>
</dbReference>
<keyword evidence="6 11" id="KW-0560">Oxidoreductase</keyword>
<dbReference type="GO" id="GO:0044550">
    <property type="term" value="P:secondary metabolite biosynthetic process"/>
    <property type="evidence" value="ECO:0007669"/>
    <property type="project" value="UniProtKB-ARBA"/>
</dbReference>
<dbReference type="Pfam" id="PF00067">
    <property type="entry name" value="p450"/>
    <property type="match status" value="1"/>
</dbReference>
<dbReference type="PROSITE" id="PS00086">
    <property type="entry name" value="CYTOCHROME_P450"/>
    <property type="match status" value="1"/>
</dbReference>
<evidence type="ECO:0000256" key="4">
    <source>
        <dbReference type="ARBA" id="ARBA00022617"/>
    </source>
</evidence>
<dbReference type="InterPro" id="IPR017972">
    <property type="entry name" value="Cyt_P450_CS"/>
</dbReference>
<dbReference type="GO" id="GO:0016705">
    <property type="term" value="F:oxidoreductase activity, acting on paired donors, with incorporation or reduction of molecular oxygen"/>
    <property type="evidence" value="ECO:0007669"/>
    <property type="project" value="InterPro"/>
</dbReference>
<dbReference type="AlphaFoldDB" id="A0A2G5D873"/>
<reference evidence="12 13" key="1">
    <citation type="submission" date="2017-09" db="EMBL/GenBank/DDBJ databases">
        <title>WGS assembly of Aquilegia coerulea Goldsmith.</title>
        <authorList>
            <person name="Hodges S."/>
            <person name="Kramer E."/>
            <person name="Nordborg M."/>
            <person name="Tomkins J."/>
            <person name="Borevitz J."/>
            <person name="Derieg N."/>
            <person name="Yan J."/>
            <person name="Mihaltcheva S."/>
            <person name="Hayes R.D."/>
            <person name="Rokhsar D."/>
        </authorList>
    </citation>
    <scope>NUCLEOTIDE SEQUENCE [LARGE SCALE GENOMIC DNA]</scope>
    <source>
        <strain evidence="13">cv. Goldsmith</strain>
    </source>
</reference>
<evidence type="ECO:0000256" key="3">
    <source>
        <dbReference type="ARBA" id="ARBA00010617"/>
    </source>
</evidence>
<evidence type="ECO:0000256" key="2">
    <source>
        <dbReference type="ARBA" id="ARBA00004370"/>
    </source>
</evidence>
<proteinExistence type="inferred from homology"/>
<dbReference type="InterPro" id="IPR002401">
    <property type="entry name" value="Cyt_P450_E_grp-I"/>
</dbReference>
<dbReference type="GO" id="GO:0016020">
    <property type="term" value="C:membrane"/>
    <property type="evidence" value="ECO:0007669"/>
    <property type="project" value="UniProtKB-SubCell"/>
</dbReference>
<evidence type="ECO:0000256" key="7">
    <source>
        <dbReference type="ARBA" id="ARBA00023004"/>
    </source>
</evidence>
<feature type="binding site" description="axial binding residue" evidence="10">
    <location>
        <position position="427"/>
    </location>
    <ligand>
        <name>heme</name>
        <dbReference type="ChEBI" id="CHEBI:30413"/>
    </ligand>
    <ligandPart>
        <name>Fe</name>
        <dbReference type="ChEBI" id="CHEBI:18248"/>
    </ligandPart>
</feature>
<evidence type="ECO:0000256" key="1">
    <source>
        <dbReference type="ARBA" id="ARBA00001971"/>
    </source>
</evidence>
<evidence type="ECO:0000313" key="13">
    <source>
        <dbReference type="Proteomes" id="UP000230069"/>
    </source>
</evidence>
<dbReference type="GO" id="GO:0004497">
    <property type="term" value="F:monooxygenase activity"/>
    <property type="evidence" value="ECO:0007669"/>
    <property type="project" value="UniProtKB-KW"/>
</dbReference>
<keyword evidence="7 10" id="KW-0408">Iron</keyword>
<evidence type="ECO:0000256" key="5">
    <source>
        <dbReference type="ARBA" id="ARBA00022723"/>
    </source>
</evidence>
<dbReference type="FunFam" id="1.10.630.10:FF:000011">
    <property type="entry name" value="Cytochrome P450 83B1"/>
    <property type="match status" value="1"/>
</dbReference>
<evidence type="ECO:0000256" key="9">
    <source>
        <dbReference type="ARBA" id="ARBA00023136"/>
    </source>
</evidence>
<dbReference type="PANTHER" id="PTHR47943">
    <property type="entry name" value="CYTOCHROME P450 93A3-LIKE"/>
    <property type="match status" value="1"/>
</dbReference>
<keyword evidence="5 10" id="KW-0479">Metal-binding</keyword>
<comment type="similarity">
    <text evidence="3 11">Belongs to the cytochrome P450 family.</text>
</comment>
<accession>A0A2G5D873</accession>
<keyword evidence="13" id="KW-1185">Reference proteome</keyword>
<dbReference type="CDD" id="cd11072">
    <property type="entry name" value="CYP71-like"/>
    <property type="match status" value="1"/>
</dbReference>
<dbReference type="InterPro" id="IPR001128">
    <property type="entry name" value="Cyt_P450"/>
</dbReference>
<keyword evidence="8 11" id="KW-0503">Monooxygenase</keyword>
<evidence type="ECO:0000256" key="11">
    <source>
        <dbReference type="RuleBase" id="RU000461"/>
    </source>
</evidence>
<gene>
    <name evidence="12" type="ORF">AQUCO_02600284v1</name>
</gene>
<comment type="cofactor">
    <cofactor evidence="1 10">
        <name>heme</name>
        <dbReference type="ChEBI" id="CHEBI:30413"/>
    </cofactor>
</comment>
<dbReference type="InParanoid" id="A0A2G5D873"/>
<evidence type="ECO:0000256" key="6">
    <source>
        <dbReference type="ARBA" id="ARBA00023002"/>
    </source>
</evidence>
<dbReference type="PANTHER" id="PTHR47943:SF9">
    <property type="entry name" value="CYTOCHROME P450"/>
    <property type="match status" value="1"/>
</dbReference>
<evidence type="ECO:0008006" key="14">
    <source>
        <dbReference type="Google" id="ProtNLM"/>
    </source>
</evidence>
<dbReference type="EMBL" id="KZ305043">
    <property type="protein sequence ID" value="PIA39725.1"/>
    <property type="molecule type" value="Genomic_DNA"/>
</dbReference>
<dbReference type="SUPFAM" id="SSF48264">
    <property type="entry name" value="Cytochrome P450"/>
    <property type="match status" value="1"/>
</dbReference>
<evidence type="ECO:0000256" key="8">
    <source>
        <dbReference type="ARBA" id="ARBA00023033"/>
    </source>
</evidence>
<evidence type="ECO:0000256" key="10">
    <source>
        <dbReference type="PIRSR" id="PIRSR602401-1"/>
    </source>
</evidence>
<evidence type="ECO:0000313" key="12">
    <source>
        <dbReference type="EMBL" id="PIA39725.1"/>
    </source>
</evidence>
<dbReference type="GO" id="GO:0005506">
    <property type="term" value="F:iron ion binding"/>
    <property type="evidence" value="ECO:0007669"/>
    <property type="project" value="InterPro"/>
</dbReference>
<sequence length="488" mass="55351">MQTEPIRTENKHPRVMQLVQQELENVVQPPKNGRLPPGPLGLPLIGHLHMLGELPHRPLRRLAKKYGPIMSIRLGSIPTMVVSSPEWAELFLKTHDTVFASRPKLQVADCISYGQKNMGMAEYELLSSSKIQSFMPTRREELFNFVKSMKIASDSQSMIDVGAKTQSLVEQMAFRMIFGFKDGRFNFMSSIQELLELGGAFNVGDYIPWLKALDIQGLVRRMKACSKVIDGFLETIIDEHVQDTKELQGQHMDFVHVMLSLMESNNTRELHLDRDHIKAIMIDILAAAMDTSSTAIEWVIAELLKHPRVMKLVQEELENIVGLERLVEETDLNNLSYLKMVVMESMRIHPVAPLLIPHESIEDITINGYFIPKKSRVLINTWAIGRDPNVWSSNAEEFYPERFIGTSINVQGHDFQFLPFGSGRRMCPGLQLGMTVVQLVLAQLVHCFHLELPNGMSPDDLDMTERFGLTLPRANQPIALVSTYNVNL</sequence>
<dbReference type="OrthoDB" id="2789670at2759"/>
<dbReference type="InterPro" id="IPR036396">
    <property type="entry name" value="Cyt_P450_sf"/>
</dbReference>
<keyword evidence="4 10" id="KW-0349">Heme</keyword>
<keyword evidence="9" id="KW-0472">Membrane</keyword>
<dbReference type="STRING" id="218851.A0A2G5D873"/>
<dbReference type="PRINTS" id="PR00463">
    <property type="entry name" value="EP450I"/>
</dbReference>
<dbReference type="PRINTS" id="PR00385">
    <property type="entry name" value="P450"/>
</dbReference>
<dbReference type="Gene3D" id="1.10.630.10">
    <property type="entry name" value="Cytochrome P450"/>
    <property type="match status" value="1"/>
</dbReference>
<dbReference type="GO" id="GO:0020037">
    <property type="term" value="F:heme binding"/>
    <property type="evidence" value="ECO:0007669"/>
    <property type="project" value="InterPro"/>
</dbReference>
<name>A0A2G5D873_AQUCA</name>
<protein>
    <recommendedName>
        <fullName evidence="14">Cytochrome P450</fullName>
    </recommendedName>
</protein>